<sequence>MWNFLEHAAKTASVNASSYVNTVQEKAQTLASAVQDEASLLLKSAMESTRSGPVDDILYEEVTAYEEFSRAFSIEKYRHEINFLVDTEDEVHELLDALVPLELSYVEFWRRYFFRNQRIEQDPDQLLNTKTLDDKIDEESEKAIALDGEDEHGNVMSPSFVARERREKSKTEDQERICLLQEARDAERRAAVQWQEKAKELHRQLQETKQKYDEREQITIKKWEEQLQSLCDTYEIKMAEATLQIDEARAAGYEEGVRESQVIVESVRQKAKEDVERVRKEVEDGAIKALGDEKVAVLTKEIEELQQKLQAAQLKLEKQGGLSTEDAAIAELTKEKDMWRMRALKMKKLKDLVQTELTTLRDQRDADRVVTSASSDSVVNSYDVSTLQVRMNELQTQLANALADSEARARRAYEEGIEKRQFDAESQWKQKQDVAFQEGYKKAQAEAKSEMGVLKTELKMFRASHQSAAENADRADGSGVEILDTSQGDISLDDGQALCSPTSSTSILTDNAKTDLSLPEFPKSSDDWGEW</sequence>
<keyword evidence="2" id="KW-1185">Reference proteome</keyword>
<reference evidence="1 2" key="1">
    <citation type="journal article" date="2022" name="bioRxiv">
        <title>The genome of the oomycete Peronosclerospora sorghi, a cosmopolitan pathogen of maize and sorghum, is inflated with dispersed pseudogenes.</title>
        <authorList>
            <person name="Fletcher K."/>
            <person name="Martin F."/>
            <person name="Isakeit T."/>
            <person name="Cavanaugh K."/>
            <person name="Magill C."/>
            <person name="Michelmore R."/>
        </authorList>
    </citation>
    <scope>NUCLEOTIDE SEQUENCE [LARGE SCALE GENOMIC DNA]</scope>
    <source>
        <strain evidence="1">P6</strain>
    </source>
</reference>
<gene>
    <name evidence="1" type="ORF">PsorP6_008945</name>
</gene>
<accession>A0ACC0W207</accession>
<organism evidence="1 2">
    <name type="scientific">Peronosclerospora sorghi</name>
    <dbReference type="NCBI Taxonomy" id="230839"/>
    <lineage>
        <taxon>Eukaryota</taxon>
        <taxon>Sar</taxon>
        <taxon>Stramenopiles</taxon>
        <taxon>Oomycota</taxon>
        <taxon>Peronosporomycetes</taxon>
        <taxon>Peronosporales</taxon>
        <taxon>Peronosporaceae</taxon>
        <taxon>Peronosclerospora</taxon>
    </lineage>
</organism>
<protein>
    <submittedName>
        <fullName evidence="1">Uncharacterized protein</fullName>
    </submittedName>
</protein>
<evidence type="ECO:0000313" key="2">
    <source>
        <dbReference type="Proteomes" id="UP001163321"/>
    </source>
</evidence>
<dbReference type="Proteomes" id="UP001163321">
    <property type="component" value="Chromosome 5"/>
</dbReference>
<proteinExistence type="predicted"/>
<dbReference type="EMBL" id="CM047584">
    <property type="protein sequence ID" value="KAI9912215.1"/>
    <property type="molecule type" value="Genomic_DNA"/>
</dbReference>
<name>A0ACC0W207_9STRA</name>
<evidence type="ECO:0000313" key="1">
    <source>
        <dbReference type="EMBL" id="KAI9912215.1"/>
    </source>
</evidence>
<comment type="caution">
    <text evidence="1">The sequence shown here is derived from an EMBL/GenBank/DDBJ whole genome shotgun (WGS) entry which is preliminary data.</text>
</comment>